<gene>
    <name evidence="1" type="ORF">ET33_13330</name>
</gene>
<proteinExistence type="predicted"/>
<evidence type="ECO:0000313" key="1">
    <source>
        <dbReference type="EMBL" id="KEQ27666.1"/>
    </source>
</evidence>
<protein>
    <submittedName>
        <fullName evidence="1">Uncharacterized protein</fullName>
    </submittedName>
</protein>
<reference evidence="1 2" key="1">
    <citation type="submission" date="2014-06" db="EMBL/GenBank/DDBJ databases">
        <title>Draft genome sequence of Paenibacillus sp. MSt1.</title>
        <authorList>
            <person name="Aw Y.K."/>
            <person name="Ong K.S."/>
            <person name="Gan H.M."/>
            <person name="Lee S.M."/>
        </authorList>
    </citation>
    <scope>NUCLEOTIDE SEQUENCE [LARGE SCALE GENOMIC DNA]</scope>
    <source>
        <strain evidence="1 2">MSt1</strain>
    </source>
</reference>
<evidence type="ECO:0000313" key="2">
    <source>
        <dbReference type="Proteomes" id="UP000028123"/>
    </source>
</evidence>
<name>A0A081PAE3_9BACL</name>
<keyword evidence="2" id="KW-1185">Reference proteome</keyword>
<sequence length="72" mass="8061">MLSKETAAAWAKREGVTFYLVNEKFSSVTFEYLTQQTRKITRENGLSGYWEGRQITGPNAGAPNAEFGITLK</sequence>
<dbReference type="AlphaFoldDB" id="A0A081PAE3"/>
<dbReference type="EMBL" id="JNVM01000002">
    <property type="protein sequence ID" value="KEQ27666.1"/>
    <property type="molecule type" value="Genomic_DNA"/>
</dbReference>
<dbReference type="eggNOG" id="COG1680">
    <property type="taxonomic scope" value="Bacteria"/>
</dbReference>
<accession>A0A081PAE3</accession>
<comment type="caution">
    <text evidence="1">The sequence shown here is derived from an EMBL/GenBank/DDBJ whole genome shotgun (WGS) entry which is preliminary data.</text>
</comment>
<organism evidence="1 2">
    <name type="scientific">Paenibacillus tyrfis</name>
    <dbReference type="NCBI Taxonomy" id="1501230"/>
    <lineage>
        <taxon>Bacteria</taxon>
        <taxon>Bacillati</taxon>
        <taxon>Bacillota</taxon>
        <taxon>Bacilli</taxon>
        <taxon>Bacillales</taxon>
        <taxon>Paenibacillaceae</taxon>
        <taxon>Paenibacillus</taxon>
    </lineage>
</organism>
<dbReference type="Proteomes" id="UP000028123">
    <property type="component" value="Unassembled WGS sequence"/>
</dbReference>